<organism evidence="2 3">
    <name type="scientific">Pedobacter westerhofensis</name>
    <dbReference type="NCBI Taxonomy" id="425512"/>
    <lineage>
        <taxon>Bacteria</taxon>
        <taxon>Pseudomonadati</taxon>
        <taxon>Bacteroidota</taxon>
        <taxon>Sphingobacteriia</taxon>
        <taxon>Sphingobacteriales</taxon>
        <taxon>Sphingobacteriaceae</taxon>
        <taxon>Pedobacter</taxon>
    </lineage>
</organism>
<dbReference type="EMBL" id="FXTN01000002">
    <property type="protein sequence ID" value="SMO42908.1"/>
    <property type="molecule type" value="Genomic_DNA"/>
</dbReference>
<reference evidence="2 3" key="1">
    <citation type="submission" date="2017-05" db="EMBL/GenBank/DDBJ databases">
        <authorList>
            <person name="Varghese N."/>
            <person name="Submissions S."/>
        </authorList>
    </citation>
    <scope>NUCLEOTIDE SEQUENCE [LARGE SCALE GENOMIC DNA]</scope>
    <source>
        <strain evidence="2 3">DSM 19036</strain>
    </source>
</reference>
<keyword evidence="1" id="KW-0472">Membrane</keyword>
<dbReference type="RefSeq" id="WP_142526768.1">
    <property type="nucleotide sequence ID" value="NZ_CBCSJO010000003.1"/>
</dbReference>
<evidence type="ECO:0000313" key="3">
    <source>
        <dbReference type="Proteomes" id="UP000320300"/>
    </source>
</evidence>
<evidence type="ECO:0000256" key="1">
    <source>
        <dbReference type="SAM" id="Phobius"/>
    </source>
</evidence>
<dbReference type="AlphaFoldDB" id="A0A521B740"/>
<keyword evidence="1" id="KW-0812">Transmembrane</keyword>
<accession>A0A521B740</accession>
<evidence type="ECO:0000313" key="2">
    <source>
        <dbReference type="EMBL" id="SMO42908.1"/>
    </source>
</evidence>
<feature type="transmembrane region" description="Helical" evidence="1">
    <location>
        <begin position="77"/>
        <end position="97"/>
    </location>
</feature>
<dbReference type="Proteomes" id="UP000320300">
    <property type="component" value="Unassembled WGS sequence"/>
</dbReference>
<keyword evidence="3" id="KW-1185">Reference proteome</keyword>
<gene>
    <name evidence="2" type="ORF">SAMN06265348_10268</name>
</gene>
<keyword evidence="1" id="KW-1133">Transmembrane helix</keyword>
<sequence length="112" mass="13243">MESNIEARAYIINEWDWDQEELDFINNLDDLQCKQLVSNIKKASRYTRMFTVGKYLIFALFIAVYTLRYFQLNPLSLIIQMIIIPVGIFAIFSFVMLKRVEANTDYRALFLA</sequence>
<protein>
    <submittedName>
        <fullName evidence="2">Uncharacterized protein</fullName>
    </submittedName>
</protein>
<feature type="transmembrane region" description="Helical" evidence="1">
    <location>
        <begin position="52"/>
        <end position="71"/>
    </location>
</feature>
<name>A0A521B740_9SPHI</name>
<proteinExistence type="predicted"/>
<dbReference type="OrthoDB" id="770555at2"/>